<feature type="domain" description="N-acetyltransferase" evidence="1">
    <location>
        <begin position="43"/>
        <end position="176"/>
    </location>
</feature>
<dbReference type="InterPro" id="IPR016181">
    <property type="entry name" value="Acyl_CoA_acyltransferase"/>
</dbReference>
<evidence type="ECO:0000313" key="2">
    <source>
        <dbReference type="EMBL" id="KKY14298.1"/>
    </source>
</evidence>
<dbReference type="GO" id="GO:0016747">
    <property type="term" value="F:acyltransferase activity, transferring groups other than amino-acyl groups"/>
    <property type="evidence" value="ECO:0007669"/>
    <property type="project" value="InterPro"/>
</dbReference>
<dbReference type="PANTHER" id="PTHR42791:SF14">
    <property type="entry name" value="N-ACETYLTRANSFERASE DOMAIN-CONTAINING PROTEIN"/>
    <property type="match status" value="1"/>
</dbReference>
<dbReference type="Pfam" id="PF00583">
    <property type="entry name" value="Acetyltransf_1"/>
    <property type="match status" value="1"/>
</dbReference>
<evidence type="ECO:0000313" key="3">
    <source>
        <dbReference type="Proteomes" id="UP000053317"/>
    </source>
</evidence>
<keyword evidence="3" id="KW-1185">Reference proteome</keyword>
<dbReference type="PANTHER" id="PTHR42791">
    <property type="entry name" value="GNAT FAMILY ACETYLTRANSFERASE"/>
    <property type="match status" value="1"/>
</dbReference>
<dbReference type="EMBL" id="LCWF01000232">
    <property type="protein sequence ID" value="KKY14298.1"/>
    <property type="molecule type" value="Genomic_DNA"/>
</dbReference>
<reference evidence="2 3" key="1">
    <citation type="submission" date="2015-05" db="EMBL/GenBank/DDBJ databases">
        <title>Distinctive expansion of gene families associated with plant cell wall degradation and secondary metabolism in the genomes of grapevine trunk pathogens.</title>
        <authorList>
            <person name="Lawrence D.P."/>
            <person name="Travadon R."/>
            <person name="Rolshausen P.E."/>
            <person name="Baumgartner K."/>
        </authorList>
    </citation>
    <scope>NUCLEOTIDE SEQUENCE [LARGE SCALE GENOMIC DNA]</scope>
    <source>
        <strain evidence="2">UCRPC4</strain>
    </source>
</reference>
<name>A0A0G2FQR8_PHACM</name>
<evidence type="ECO:0000259" key="1">
    <source>
        <dbReference type="Pfam" id="PF00583"/>
    </source>
</evidence>
<proteinExistence type="predicted"/>
<sequence length="210" mass="23408">MTFQVVDGVYEDMDAFNIIERDSYSDSPLEGVLFKSAQEGSSSFKDQTDRNIKQWKEDPATLYFKVIDTASSNEIVAFAEYKLYDESNLQLLSYPTAADVPRIFGDSANHEAAGDFFGGLWAGQVLQKLNTAPKHQKRGAGSMLVQKGCDIADRRGLLAGLEASPMGAPLYKKHGYVEKQVVKFDPKKYGRDADIHISLCMTREPVRQPE</sequence>
<gene>
    <name evidence="2" type="ORF">UCRPC4_g06806</name>
</gene>
<accession>A0A0G2FQR8</accession>
<reference evidence="2 3" key="2">
    <citation type="submission" date="2015-05" db="EMBL/GenBank/DDBJ databases">
        <authorList>
            <person name="Morales-Cruz A."/>
            <person name="Amrine K.C."/>
            <person name="Cantu D."/>
        </authorList>
    </citation>
    <scope>NUCLEOTIDE SEQUENCE [LARGE SCALE GENOMIC DNA]</scope>
    <source>
        <strain evidence="2">UCRPC4</strain>
    </source>
</reference>
<dbReference type="InterPro" id="IPR000182">
    <property type="entry name" value="GNAT_dom"/>
</dbReference>
<dbReference type="OrthoDB" id="2115692at2759"/>
<dbReference type="Gene3D" id="3.40.630.30">
    <property type="match status" value="1"/>
</dbReference>
<protein>
    <submittedName>
        <fullName evidence="2">Putative gnat family</fullName>
    </submittedName>
</protein>
<dbReference type="SUPFAM" id="SSF55729">
    <property type="entry name" value="Acyl-CoA N-acyltransferases (Nat)"/>
    <property type="match status" value="1"/>
</dbReference>
<dbReference type="AlphaFoldDB" id="A0A0G2FQR8"/>
<organism evidence="2 3">
    <name type="scientific">Phaeomoniella chlamydospora</name>
    <name type="common">Phaeoacremonium chlamydosporum</name>
    <dbReference type="NCBI Taxonomy" id="158046"/>
    <lineage>
        <taxon>Eukaryota</taxon>
        <taxon>Fungi</taxon>
        <taxon>Dikarya</taxon>
        <taxon>Ascomycota</taxon>
        <taxon>Pezizomycotina</taxon>
        <taxon>Eurotiomycetes</taxon>
        <taxon>Chaetothyriomycetidae</taxon>
        <taxon>Phaeomoniellales</taxon>
        <taxon>Phaeomoniellaceae</taxon>
        <taxon>Phaeomoniella</taxon>
    </lineage>
</organism>
<dbReference type="InterPro" id="IPR052523">
    <property type="entry name" value="Trichothecene_AcTrans"/>
</dbReference>
<dbReference type="Proteomes" id="UP000053317">
    <property type="component" value="Unassembled WGS sequence"/>
</dbReference>
<comment type="caution">
    <text evidence="2">The sequence shown here is derived from an EMBL/GenBank/DDBJ whole genome shotgun (WGS) entry which is preliminary data.</text>
</comment>